<dbReference type="EMBL" id="JAUJEB010000001">
    <property type="protein sequence ID" value="MDN5211941.1"/>
    <property type="molecule type" value="Genomic_DNA"/>
</dbReference>
<reference evidence="1" key="1">
    <citation type="submission" date="2023-06" db="EMBL/GenBank/DDBJ databases">
        <title>Genomic of Agaribacillus aureum.</title>
        <authorList>
            <person name="Wang G."/>
        </authorList>
    </citation>
    <scope>NUCLEOTIDE SEQUENCE</scope>
    <source>
        <strain evidence="1">BMA12</strain>
    </source>
</reference>
<name>A0ABT8L673_9BACT</name>
<evidence type="ECO:0000313" key="1">
    <source>
        <dbReference type="EMBL" id="MDN5211941.1"/>
    </source>
</evidence>
<dbReference type="RefSeq" id="WP_346757268.1">
    <property type="nucleotide sequence ID" value="NZ_JAUJEB010000001.1"/>
</dbReference>
<comment type="caution">
    <text evidence="1">The sequence shown here is derived from an EMBL/GenBank/DDBJ whole genome shotgun (WGS) entry which is preliminary data.</text>
</comment>
<sequence>MKSVITILISPLFLLLLGCGEDDATCNSGKIIAQATEESATLHFHAKHNIYYVNYFVKGTIDTFYKGFICTNAFPDFEFTEGMPVIFSGNFRETDLYNNNDFEVVIGGQEVYVLELQMLAAE</sequence>
<proteinExistence type="predicted"/>
<organism evidence="1 2">
    <name type="scientific">Agaribacillus aureus</name>
    <dbReference type="NCBI Taxonomy" id="3051825"/>
    <lineage>
        <taxon>Bacteria</taxon>
        <taxon>Pseudomonadati</taxon>
        <taxon>Bacteroidota</taxon>
        <taxon>Cytophagia</taxon>
        <taxon>Cytophagales</taxon>
        <taxon>Splendidivirgaceae</taxon>
        <taxon>Agaribacillus</taxon>
    </lineage>
</organism>
<accession>A0ABT8L673</accession>
<evidence type="ECO:0008006" key="3">
    <source>
        <dbReference type="Google" id="ProtNLM"/>
    </source>
</evidence>
<keyword evidence="2" id="KW-1185">Reference proteome</keyword>
<protein>
    <recommendedName>
        <fullName evidence="3">Lipoprotein</fullName>
    </recommendedName>
</protein>
<gene>
    <name evidence="1" type="ORF">QQ020_07755</name>
</gene>
<evidence type="ECO:0000313" key="2">
    <source>
        <dbReference type="Proteomes" id="UP001172083"/>
    </source>
</evidence>
<dbReference type="Proteomes" id="UP001172083">
    <property type="component" value="Unassembled WGS sequence"/>
</dbReference>
<dbReference type="PROSITE" id="PS51257">
    <property type="entry name" value="PROKAR_LIPOPROTEIN"/>
    <property type="match status" value="1"/>
</dbReference>